<evidence type="ECO:0000313" key="1">
    <source>
        <dbReference type="EMBL" id="KKC29476.1"/>
    </source>
</evidence>
<reference evidence="2" key="3">
    <citation type="submission" date="2015-02" db="EMBL/GenBank/DDBJ databases">
        <title>Genome analysis of three genomes within the thermophilic hydrogenogenic bacterial species Caldanaerobacter subterraneus.</title>
        <authorList>
            <person name="Sant'Anna F.H."/>
            <person name="Lebedinsky A."/>
            <person name="Sokolova T."/>
            <person name="Robb F.T."/>
            <person name="Gonzalez J.M."/>
        </authorList>
    </citation>
    <scope>NUCLEOTIDE SEQUENCE [LARGE SCALE GENOMIC DNA]</scope>
    <source>
        <strain evidence="2">DSM 12653</strain>
    </source>
</reference>
<dbReference type="AlphaFoldDB" id="A0A0F5PM36"/>
<evidence type="ECO:0000313" key="2">
    <source>
        <dbReference type="Proteomes" id="UP000010146"/>
    </source>
</evidence>
<comment type="caution">
    <text evidence="1">The sequence shown here is derived from an EMBL/GenBank/DDBJ whole genome shotgun (WGS) entry which is preliminary data.</text>
</comment>
<proteinExistence type="predicted"/>
<gene>
    <name evidence="1" type="ORF">CDSM653_01432</name>
</gene>
<protein>
    <submittedName>
        <fullName evidence="1">Uncharacterized protein</fullName>
    </submittedName>
</protein>
<reference evidence="1 2" key="2">
    <citation type="journal article" date="2015" name="BMC Genomics">
        <title>Analysis of three genomes within the thermophilic bacterial species Caldanaerobacter subterraneus with a focus on carbon monoxide dehydrogenase evolution and hydrolase diversity.</title>
        <authorList>
            <person name="Sant'Anna F.H."/>
            <person name="Lebedinsky A.V."/>
            <person name="Sokolova T.G."/>
            <person name="Robb F.T."/>
            <person name="Gonzalez J.M."/>
        </authorList>
    </citation>
    <scope>NUCLEOTIDE SEQUENCE [LARGE SCALE GENOMIC DNA]</scope>
    <source>
        <strain evidence="1 2">DSM 12653</strain>
    </source>
</reference>
<name>A0A0F5PM36_9THEO</name>
<sequence length="31" mass="3805">MKAKLPLFFLWYNYRVTSEQISWEIITLKEG</sequence>
<accession>A0A0F5PM36</accession>
<reference evidence="1 2" key="1">
    <citation type="submission" date="2008-07" db="EMBL/GenBank/DDBJ databases">
        <authorList>
            <person name="Gonzalez J."/>
            <person name="Sokolova T."/>
            <person name="Ferriera S."/>
            <person name="Johnson J."/>
            <person name="Kravitz S."/>
            <person name="Beeson K."/>
            <person name="Sutton G."/>
            <person name="Rogers Y.-H."/>
            <person name="Friedman R."/>
            <person name="Frazier M."/>
            <person name="Venter J.C."/>
        </authorList>
    </citation>
    <scope>NUCLEOTIDE SEQUENCE [LARGE SCALE GENOMIC DNA]</scope>
    <source>
        <strain evidence="1 2">DSM 12653</strain>
    </source>
</reference>
<dbReference type="EMBL" id="ABXP02000079">
    <property type="protein sequence ID" value="KKC29476.1"/>
    <property type="molecule type" value="Genomic_DNA"/>
</dbReference>
<organism evidence="1 2">
    <name type="scientific">Caldanaerobacter subterraneus subsp. pacificus DSM 12653</name>
    <dbReference type="NCBI Taxonomy" id="391606"/>
    <lineage>
        <taxon>Bacteria</taxon>
        <taxon>Bacillati</taxon>
        <taxon>Bacillota</taxon>
        <taxon>Clostridia</taxon>
        <taxon>Thermoanaerobacterales</taxon>
        <taxon>Thermoanaerobacteraceae</taxon>
        <taxon>Caldanaerobacter</taxon>
    </lineage>
</organism>
<dbReference type="Proteomes" id="UP000010146">
    <property type="component" value="Unassembled WGS sequence"/>
</dbReference>